<proteinExistence type="predicted"/>
<comment type="caution">
    <text evidence="5">The sequence shown here is derived from an EMBL/GenBank/DDBJ whole genome shotgun (WGS) entry which is preliminary data.</text>
</comment>
<feature type="compositionally biased region" description="Gly residues" evidence="4">
    <location>
        <begin position="137"/>
        <end position="150"/>
    </location>
</feature>
<feature type="region of interest" description="Disordered" evidence="4">
    <location>
        <begin position="84"/>
        <end position="279"/>
    </location>
</feature>
<evidence type="ECO:0000256" key="3">
    <source>
        <dbReference type="ARBA" id="ARBA00022553"/>
    </source>
</evidence>
<protein>
    <submittedName>
        <fullName evidence="5">Uncharacterized protein</fullName>
    </submittedName>
</protein>
<feature type="compositionally biased region" description="Basic and acidic residues" evidence="4">
    <location>
        <begin position="247"/>
        <end position="263"/>
    </location>
</feature>
<evidence type="ECO:0000256" key="1">
    <source>
        <dbReference type="ARBA" id="ARBA00004496"/>
    </source>
</evidence>
<feature type="region of interest" description="Disordered" evidence="4">
    <location>
        <begin position="487"/>
        <end position="529"/>
    </location>
</feature>
<dbReference type="PANTHER" id="PTHR16308">
    <property type="entry name" value="UBIQUITIN ASSOCIATED PROTEIN 2-LIKE/LINGERER"/>
    <property type="match status" value="1"/>
</dbReference>
<keyword evidence="3" id="KW-0597">Phosphoprotein</keyword>
<reference evidence="5" key="1">
    <citation type="submission" date="2023-10" db="EMBL/GenBank/DDBJ databases">
        <title>Genome assembly of Pristionchus species.</title>
        <authorList>
            <person name="Yoshida K."/>
            <person name="Sommer R.J."/>
        </authorList>
    </citation>
    <scope>NUCLEOTIDE SEQUENCE</scope>
    <source>
        <strain evidence="5">RS0144</strain>
    </source>
</reference>
<dbReference type="CDD" id="cd14277">
    <property type="entry name" value="UBA_UBP2_like"/>
    <property type="match status" value="1"/>
</dbReference>
<dbReference type="SUPFAM" id="SSF46934">
    <property type="entry name" value="UBA-like"/>
    <property type="match status" value="1"/>
</dbReference>
<dbReference type="Gene3D" id="1.10.8.10">
    <property type="entry name" value="DNA helicase RuvA subunit, C-terminal domain"/>
    <property type="match status" value="1"/>
</dbReference>
<dbReference type="GO" id="GO:0005634">
    <property type="term" value="C:nucleus"/>
    <property type="evidence" value="ECO:0007669"/>
    <property type="project" value="TreeGrafter"/>
</dbReference>
<keyword evidence="6" id="KW-1185">Reference proteome</keyword>
<name>A0AAV5U271_9BILA</name>
<sequence>MGEKLKGRGATTVPPPDQLRMAKLSIDPSDDASLQKLIKKVIETTRCSSSQAEVALLDNENDVQRAVLYILDRNGDVDCWTEQKSRKAKKEEADKDAEVTRRSVMEASTSRRGGRGASVPRSSRGMSLPRGGAVVSRGGGAFGRGGGRGGRSTQPIVESSPQAPSVSQTENSNSLQTYEETDWKKGPLVYESSASTATTQPDPVHLPTAAGPMSFAAMAKKATAPPPPPPPPAAPVYVPPPPPADPEPLHEVEPEESIEKEGIDESLEAVIPDPTPDEPIAEPIVEELEENPDVAQSWTAELKTNLGIGLEEEKRSLRQRVEFMDTAAPAPLNEYQFGFCAPEPQPTIVSSVNVVPSSQEPTLTRSVPTQQPQPAHVQEEAVKTSPPAFSRGLSYETTSSVAYPPSENRSMMPPRTLPQPQPVSQQTAHSSMFPPQMAPYASYAPYMNMYSPVGGGMRAEDPYAAMMQQYPFPGLGQIDLSTILPQGALSSHNTAPPRTEHSDMSKYGGAGGRSESVAPPPGFASNGAPFMAQPSLSSLLVQPPQYPNHPFASFMMPSVSNRYEEERRAKESRSSHQSHNTPPPHMGHYSHHQQSNTGAYGSLHKKTQYPNNNWNN</sequence>
<evidence type="ECO:0000256" key="4">
    <source>
        <dbReference type="SAM" id="MobiDB-lite"/>
    </source>
</evidence>
<dbReference type="EMBL" id="BTSX01000005">
    <property type="protein sequence ID" value="GMT00602.1"/>
    <property type="molecule type" value="Genomic_DNA"/>
</dbReference>
<dbReference type="GO" id="GO:0005737">
    <property type="term" value="C:cytoplasm"/>
    <property type="evidence" value="ECO:0007669"/>
    <property type="project" value="UniProtKB-SubCell"/>
</dbReference>
<dbReference type="InterPro" id="IPR051833">
    <property type="entry name" value="TC-DDR_regulator"/>
</dbReference>
<feature type="compositionally biased region" description="Polar residues" evidence="4">
    <location>
        <begin position="487"/>
        <end position="496"/>
    </location>
</feature>
<evidence type="ECO:0000313" key="6">
    <source>
        <dbReference type="Proteomes" id="UP001432027"/>
    </source>
</evidence>
<dbReference type="Proteomes" id="UP001432027">
    <property type="component" value="Unassembled WGS sequence"/>
</dbReference>
<feature type="region of interest" description="Disordered" evidence="4">
    <location>
        <begin position="562"/>
        <end position="616"/>
    </location>
</feature>
<feature type="compositionally biased region" description="Polar residues" evidence="4">
    <location>
        <begin position="359"/>
        <end position="373"/>
    </location>
</feature>
<gene>
    <name evidence="5" type="ORF">PENTCL1PPCAC_22776</name>
</gene>
<feature type="compositionally biased region" description="Polar residues" evidence="4">
    <location>
        <begin position="192"/>
        <end position="201"/>
    </location>
</feature>
<evidence type="ECO:0000313" key="5">
    <source>
        <dbReference type="EMBL" id="GMT00602.1"/>
    </source>
</evidence>
<keyword evidence="2" id="KW-0963">Cytoplasm</keyword>
<feature type="compositionally biased region" description="Basic and acidic residues" evidence="4">
    <location>
        <begin position="84"/>
        <end position="104"/>
    </location>
</feature>
<dbReference type="AlphaFoldDB" id="A0AAV5U271"/>
<comment type="subcellular location">
    <subcellularLocation>
        <location evidence="1">Cytoplasm</location>
    </subcellularLocation>
</comment>
<evidence type="ECO:0000256" key="2">
    <source>
        <dbReference type="ARBA" id="ARBA00022490"/>
    </source>
</evidence>
<feature type="compositionally biased region" description="Basic and acidic residues" evidence="4">
    <location>
        <begin position="562"/>
        <end position="574"/>
    </location>
</feature>
<dbReference type="InterPro" id="IPR009060">
    <property type="entry name" value="UBA-like_sf"/>
</dbReference>
<organism evidence="5 6">
    <name type="scientific">Pristionchus entomophagus</name>
    <dbReference type="NCBI Taxonomy" id="358040"/>
    <lineage>
        <taxon>Eukaryota</taxon>
        <taxon>Metazoa</taxon>
        <taxon>Ecdysozoa</taxon>
        <taxon>Nematoda</taxon>
        <taxon>Chromadorea</taxon>
        <taxon>Rhabditida</taxon>
        <taxon>Rhabditina</taxon>
        <taxon>Diplogasteromorpha</taxon>
        <taxon>Diplogasteroidea</taxon>
        <taxon>Neodiplogasteridae</taxon>
        <taxon>Pristionchus</taxon>
    </lineage>
</organism>
<feature type="region of interest" description="Disordered" evidence="4">
    <location>
        <begin position="359"/>
        <end position="433"/>
    </location>
</feature>
<feature type="compositionally biased region" description="Pro residues" evidence="4">
    <location>
        <begin position="224"/>
        <end position="246"/>
    </location>
</feature>
<accession>A0AAV5U271</accession>
<dbReference type="PANTHER" id="PTHR16308:SF13">
    <property type="entry name" value="PROTEIN LINGERER"/>
    <property type="match status" value="1"/>
</dbReference>
<feature type="compositionally biased region" description="Polar residues" evidence="4">
    <location>
        <begin position="153"/>
        <end position="178"/>
    </location>
</feature>